<evidence type="ECO:0000313" key="2">
    <source>
        <dbReference type="Proteomes" id="UP000029981"/>
    </source>
</evidence>
<dbReference type="EMBL" id="CM002924">
    <property type="protein sequence ID" value="KGN59548.1"/>
    <property type="molecule type" value="Genomic_DNA"/>
</dbReference>
<organism evidence="1 2">
    <name type="scientific">Cucumis sativus</name>
    <name type="common">Cucumber</name>
    <dbReference type="NCBI Taxonomy" id="3659"/>
    <lineage>
        <taxon>Eukaryota</taxon>
        <taxon>Viridiplantae</taxon>
        <taxon>Streptophyta</taxon>
        <taxon>Embryophyta</taxon>
        <taxon>Tracheophyta</taxon>
        <taxon>Spermatophyta</taxon>
        <taxon>Magnoliopsida</taxon>
        <taxon>eudicotyledons</taxon>
        <taxon>Gunneridae</taxon>
        <taxon>Pentapetalae</taxon>
        <taxon>rosids</taxon>
        <taxon>fabids</taxon>
        <taxon>Cucurbitales</taxon>
        <taxon>Cucurbitaceae</taxon>
        <taxon>Benincaseae</taxon>
        <taxon>Cucumis</taxon>
    </lineage>
</organism>
<keyword evidence="2" id="KW-1185">Reference proteome</keyword>
<reference evidence="1 2" key="3">
    <citation type="journal article" date="2010" name="BMC Genomics">
        <title>Transcriptome sequencing and comparative analysis of cucumber flowers with different sex types.</title>
        <authorList>
            <person name="Guo S."/>
            <person name="Zheng Y."/>
            <person name="Joung J.G."/>
            <person name="Liu S."/>
            <person name="Zhang Z."/>
            <person name="Crasta O.R."/>
            <person name="Sobral B.W."/>
            <person name="Xu Y."/>
            <person name="Huang S."/>
            <person name="Fei Z."/>
        </authorList>
    </citation>
    <scope>NUCLEOTIDE SEQUENCE [LARGE SCALE GENOMIC DNA]</scope>
    <source>
        <strain evidence="2">cv. 9930</strain>
    </source>
</reference>
<name>A0A0A0LCR4_CUCSA</name>
<reference evidence="1 2" key="4">
    <citation type="journal article" date="2011" name="BMC Genomics">
        <title>RNA-Seq improves annotation of protein-coding genes in the cucumber genome.</title>
        <authorList>
            <person name="Li Z."/>
            <person name="Zhang Z."/>
            <person name="Yan P."/>
            <person name="Huang S."/>
            <person name="Fei Z."/>
            <person name="Lin K."/>
        </authorList>
    </citation>
    <scope>NUCLEOTIDE SEQUENCE [LARGE SCALE GENOMIC DNA]</scope>
    <source>
        <strain evidence="2">cv. 9930</strain>
    </source>
</reference>
<protein>
    <submittedName>
        <fullName evidence="1">Uncharacterized protein</fullName>
    </submittedName>
</protein>
<gene>
    <name evidence="1" type="ORF">Csa_3G824930</name>
</gene>
<evidence type="ECO:0000313" key="1">
    <source>
        <dbReference type="EMBL" id="KGN59548.1"/>
    </source>
</evidence>
<dbReference type="AlphaFoldDB" id="A0A0A0LCR4"/>
<dbReference type="Gramene" id="KGN59548">
    <property type="protein sequence ID" value="KGN59548"/>
    <property type="gene ID" value="Csa_3G824930"/>
</dbReference>
<reference evidence="1 2" key="2">
    <citation type="journal article" date="2009" name="PLoS ONE">
        <title>An integrated genetic and cytogenetic map of the cucumber genome.</title>
        <authorList>
            <person name="Ren Y."/>
            <person name="Zhang Z."/>
            <person name="Liu J."/>
            <person name="Staub J.E."/>
            <person name="Han Y."/>
            <person name="Cheng Z."/>
            <person name="Li X."/>
            <person name="Lu J."/>
            <person name="Miao H."/>
            <person name="Kang H."/>
            <person name="Xie B."/>
            <person name="Gu X."/>
            <person name="Wang X."/>
            <person name="Du Y."/>
            <person name="Jin W."/>
            <person name="Huang S."/>
        </authorList>
    </citation>
    <scope>NUCLEOTIDE SEQUENCE [LARGE SCALE GENOMIC DNA]</scope>
    <source>
        <strain evidence="2">cv. 9930</strain>
    </source>
</reference>
<sequence>MCVNSITTDCFVCIIWIASLYTFHIFTGAGVCARITKYGTKAILKSYNLNGSELRQNEAKTEGLVIEASTALKGIELQFCINGQAQWRLDIFIKHLLVRNEKILHHRARG</sequence>
<accession>A0A0A0LCR4</accession>
<reference evidence="1 2" key="1">
    <citation type="journal article" date="2009" name="Nat. Genet.">
        <title>The genome of the cucumber, Cucumis sativus L.</title>
        <authorList>
            <person name="Huang S."/>
            <person name="Li R."/>
            <person name="Zhang Z."/>
            <person name="Li L."/>
            <person name="Gu X."/>
            <person name="Fan W."/>
            <person name="Lucas W.J."/>
            <person name="Wang X."/>
            <person name="Xie B."/>
            <person name="Ni P."/>
            <person name="Ren Y."/>
            <person name="Zhu H."/>
            <person name="Li J."/>
            <person name="Lin K."/>
            <person name="Jin W."/>
            <person name="Fei Z."/>
            <person name="Li G."/>
            <person name="Staub J."/>
            <person name="Kilian A."/>
            <person name="van der Vossen E.A."/>
            <person name="Wu Y."/>
            <person name="Guo J."/>
            <person name="He J."/>
            <person name="Jia Z."/>
            <person name="Ren Y."/>
            <person name="Tian G."/>
            <person name="Lu Y."/>
            <person name="Ruan J."/>
            <person name="Qian W."/>
            <person name="Wang M."/>
            <person name="Huang Q."/>
            <person name="Li B."/>
            <person name="Xuan Z."/>
            <person name="Cao J."/>
            <person name="Asan"/>
            <person name="Wu Z."/>
            <person name="Zhang J."/>
            <person name="Cai Q."/>
            <person name="Bai Y."/>
            <person name="Zhao B."/>
            <person name="Han Y."/>
            <person name="Li Y."/>
            <person name="Li X."/>
            <person name="Wang S."/>
            <person name="Shi Q."/>
            <person name="Liu S."/>
            <person name="Cho W.K."/>
            <person name="Kim J.Y."/>
            <person name="Xu Y."/>
            <person name="Heller-Uszynska K."/>
            <person name="Miao H."/>
            <person name="Cheng Z."/>
            <person name="Zhang S."/>
            <person name="Wu J."/>
            <person name="Yang Y."/>
            <person name="Kang H."/>
            <person name="Li M."/>
            <person name="Liang H."/>
            <person name="Ren X."/>
            <person name="Shi Z."/>
            <person name="Wen M."/>
            <person name="Jian M."/>
            <person name="Yang H."/>
            <person name="Zhang G."/>
            <person name="Yang Z."/>
            <person name="Chen R."/>
            <person name="Liu S."/>
            <person name="Li J."/>
            <person name="Ma L."/>
            <person name="Liu H."/>
            <person name="Zhou Y."/>
            <person name="Zhao J."/>
            <person name="Fang X."/>
            <person name="Li G."/>
            <person name="Fang L."/>
            <person name="Li Y."/>
            <person name="Liu D."/>
            <person name="Zheng H."/>
            <person name="Zhang Y."/>
            <person name="Qin N."/>
            <person name="Li Z."/>
            <person name="Yang G."/>
            <person name="Yang S."/>
            <person name="Bolund L."/>
            <person name="Kristiansen K."/>
            <person name="Zheng H."/>
            <person name="Li S."/>
            <person name="Zhang X."/>
            <person name="Yang H."/>
            <person name="Wang J."/>
            <person name="Sun R."/>
            <person name="Zhang B."/>
            <person name="Jiang S."/>
            <person name="Wang J."/>
            <person name="Du Y."/>
            <person name="Li S."/>
        </authorList>
    </citation>
    <scope>NUCLEOTIDE SEQUENCE [LARGE SCALE GENOMIC DNA]</scope>
    <source>
        <strain evidence="2">cv. 9930</strain>
    </source>
</reference>
<proteinExistence type="predicted"/>
<dbReference type="Proteomes" id="UP000029981">
    <property type="component" value="Chromosome 3"/>
</dbReference>